<protein>
    <submittedName>
        <fullName evidence="5">GntR family transcriptional regulator</fullName>
    </submittedName>
</protein>
<dbReference type="SMART" id="SM00345">
    <property type="entry name" value="HTH_GNTR"/>
    <property type="match status" value="1"/>
</dbReference>
<gene>
    <name evidence="5" type="ORF">ACFPYJ_12440</name>
</gene>
<accession>A0ABW0W0F8</accession>
<dbReference type="SMART" id="SM00895">
    <property type="entry name" value="FCD"/>
    <property type="match status" value="1"/>
</dbReference>
<dbReference type="InterPro" id="IPR008920">
    <property type="entry name" value="TF_FadR/GntR_C"/>
</dbReference>
<sequence length="222" mass="26286">MATDIHQNHIFDTVKHRIVHLNYRPHQRLTEIKLSQEFGCSRTPVREALRKLEQEGWVTMIPHQGYYIRSYTSKEVEDLYEVLITLEKMAVRLAIEQGNDEKLAVLNEVWVNKPVSWEETIGLQMITDDEEFHEQIALASGNGELFSHIKKINERIHIIRRIDYNQKDWASSIVTDHVEIMKQIMDKNVDQAEMLIEKHIRSNKENMKQIIQLYFQETTAFE</sequence>
<dbReference type="InterPro" id="IPR011711">
    <property type="entry name" value="GntR_C"/>
</dbReference>
<evidence type="ECO:0000259" key="4">
    <source>
        <dbReference type="PROSITE" id="PS50949"/>
    </source>
</evidence>
<evidence type="ECO:0000313" key="6">
    <source>
        <dbReference type="Proteomes" id="UP001596047"/>
    </source>
</evidence>
<keyword evidence="2" id="KW-0238">DNA-binding</keyword>
<keyword evidence="6" id="KW-1185">Reference proteome</keyword>
<dbReference type="EMBL" id="JBHSOW010000043">
    <property type="protein sequence ID" value="MFC5649915.1"/>
    <property type="molecule type" value="Genomic_DNA"/>
</dbReference>
<proteinExistence type="predicted"/>
<dbReference type="PANTHER" id="PTHR43537:SF5">
    <property type="entry name" value="UXU OPERON TRANSCRIPTIONAL REGULATOR"/>
    <property type="match status" value="1"/>
</dbReference>
<dbReference type="Pfam" id="PF00392">
    <property type="entry name" value="GntR"/>
    <property type="match status" value="1"/>
</dbReference>
<dbReference type="Gene3D" id="1.10.10.10">
    <property type="entry name" value="Winged helix-like DNA-binding domain superfamily/Winged helix DNA-binding domain"/>
    <property type="match status" value="1"/>
</dbReference>
<evidence type="ECO:0000256" key="1">
    <source>
        <dbReference type="ARBA" id="ARBA00023015"/>
    </source>
</evidence>
<dbReference type="InterPro" id="IPR000524">
    <property type="entry name" value="Tscrpt_reg_HTH_GntR"/>
</dbReference>
<evidence type="ECO:0000256" key="2">
    <source>
        <dbReference type="ARBA" id="ARBA00023125"/>
    </source>
</evidence>
<reference evidence="6" key="1">
    <citation type="journal article" date="2019" name="Int. J. Syst. Evol. Microbiol.">
        <title>The Global Catalogue of Microorganisms (GCM) 10K type strain sequencing project: providing services to taxonomists for standard genome sequencing and annotation.</title>
        <authorList>
            <consortium name="The Broad Institute Genomics Platform"/>
            <consortium name="The Broad Institute Genome Sequencing Center for Infectious Disease"/>
            <person name="Wu L."/>
            <person name="Ma J."/>
        </authorList>
    </citation>
    <scope>NUCLEOTIDE SEQUENCE [LARGE SCALE GENOMIC DNA]</scope>
    <source>
        <strain evidence="6">CGMCC 1.3240</strain>
    </source>
</reference>
<evidence type="ECO:0000256" key="3">
    <source>
        <dbReference type="ARBA" id="ARBA00023163"/>
    </source>
</evidence>
<evidence type="ECO:0000313" key="5">
    <source>
        <dbReference type="EMBL" id="MFC5649915.1"/>
    </source>
</evidence>
<dbReference type="PRINTS" id="PR00035">
    <property type="entry name" value="HTHGNTR"/>
</dbReference>
<dbReference type="Pfam" id="PF07729">
    <property type="entry name" value="FCD"/>
    <property type="match status" value="1"/>
</dbReference>
<dbReference type="SUPFAM" id="SSF46785">
    <property type="entry name" value="Winged helix' DNA-binding domain"/>
    <property type="match status" value="1"/>
</dbReference>
<feature type="domain" description="HTH gntR-type" evidence="4">
    <location>
        <begin position="4"/>
        <end position="71"/>
    </location>
</feature>
<organism evidence="5 6">
    <name type="scientific">Paenibacillus solisilvae</name>
    <dbReference type="NCBI Taxonomy" id="2486751"/>
    <lineage>
        <taxon>Bacteria</taxon>
        <taxon>Bacillati</taxon>
        <taxon>Bacillota</taxon>
        <taxon>Bacilli</taxon>
        <taxon>Bacillales</taxon>
        <taxon>Paenibacillaceae</taxon>
        <taxon>Paenibacillus</taxon>
    </lineage>
</organism>
<comment type="caution">
    <text evidence="5">The sequence shown here is derived from an EMBL/GenBank/DDBJ whole genome shotgun (WGS) entry which is preliminary data.</text>
</comment>
<name>A0ABW0W0F8_9BACL</name>
<dbReference type="InterPro" id="IPR036388">
    <property type="entry name" value="WH-like_DNA-bd_sf"/>
</dbReference>
<dbReference type="CDD" id="cd07377">
    <property type="entry name" value="WHTH_GntR"/>
    <property type="match status" value="1"/>
</dbReference>
<dbReference type="PROSITE" id="PS50949">
    <property type="entry name" value="HTH_GNTR"/>
    <property type="match status" value="1"/>
</dbReference>
<dbReference type="RefSeq" id="WP_379188467.1">
    <property type="nucleotide sequence ID" value="NZ_JBHSOW010000043.1"/>
</dbReference>
<dbReference type="InterPro" id="IPR036390">
    <property type="entry name" value="WH_DNA-bd_sf"/>
</dbReference>
<dbReference type="PANTHER" id="PTHR43537">
    <property type="entry name" value="TRANSCRIPTIONAL REGULATOR, GNTR FAMILY"/>
    <property type="match status" value="1"/>
</dbReference>
<keyword evidence="3" id="KW-0804">Transcription</keyword>
<dbReference type="Gene3D" id="1.20.120.530">
    <property type="entry name" value="GntR ligand-binding domain-like"/>
    <property type="match status" value="1"/>
</dbReference>
<dbReference type="SUPFAM" id="SSF48008">
    <property type="entry name" value="GntR ligand-binding domain-like"/>
    <property type="match status" value="1"/>
</dbReference>
<dbReference type="Proteomes" id="UP001596047">
    <property type="component" value="Unassembled WGS sequence"/>
</dbReference>
<keyword evidence="1" id="KW-0805">Transcription regulation</keyword>